<dbReference type="InterPro" id="IPR022417">
    <property type="entry name" value="Porphobilin_deaminase_N"/>
</dbReference>
<dbReference type="SUPFAM" id="SSF54782">
    <property type="entry name" value="Porphobilinogen deaminase (hydroxymethylbilane synthase), C-terminal domain"/>
    <property type="match status" value="1"/>
</dbReference>
<dbReference type="PROSITE" id="PS00533">
    <property type="entry name" value="PORPHOBILINOGEN_DEAM"/>
    <property type="match status" value="1"/>
</dbReference>
<dbReference type="InterPro" id="IPR036803">
    <property type="entry name" value="Porphobilinogen_deaminase_C_sf"/>
</dbReference>
<dbReference type="SUPFAM" id="SSF53850">
    <property type="entry name" value="Periplasmic binding protein-like II"/>
    <property type="match status" value="1"/>
</dbReference>
<dbReference type="Gene3D" id="3.40.190.10">
    <property type="entry name" value="Periplasmic binding protein-like II"/>
    <property type="match status" value="2"/>
</dbReference>
<dbReference type="InterPro" id="IPR022419">
    <property type="entry name" value="Porphobilin_deaminase_cofac_BS"/>
</dbReference>
<feature type="domain" description="Porphobilinogen deaminase N-terminal" evidence="10">
    <location>
        <begin position="20"/>
        <end position="221"/>
    </location>
</feature>
<dbReference type="Pfam" id="PF01379">
    <property type="entry name" value="Porphobil_deam"/>
    <property type="match status" value="1"/>
</dbReference>
<evidence type="ECO:0000259" key="10">
    <source>
        <dbReference type="Pfam" id="PF01379"/>
    </source>
</evidence>
<evidence type="ECO:0000256" key="4">
    <source>
        <dbReference type="ARBA" id="ARBA00011245"/>
    </source>
</evidence>
<dbReference type="InterPro" id="IPR000860">
    <property type="entry name" value="HemC"/>
</dbReference>
<dbReference type="STRING" id="1210090.GCA_001613185_01718"/>
<feature type="compositionally biased region" description="Polar residues" evidence="9">
    <location>
        <begin position="357"/>
        <end position="366"/>
    </location>
</feature>
<dbReference type="AlphaFoldDB" id="A0A366DND7"/>
<comment type="function">
    <text evidence="1 8">Tetrapolymerization of the monopyrrole PBG into the hydroxymethylbilane pre-uroporphyrinogen in several discrete steps.</text>
</comment>
<accession>A0A366DND7</accession>
<feature type="region of interest" description="Disordered" evidence="9">
    <location>
        <begin position="321"/>
        <end position="366"/>
    </location>
</feature>
<evidence type="ECO:0000313" key="13">
    <source>
        <dbReference type="Proteomes" id="UP000252586"/>
    </source>
</evidence>
<dbReference type="PANTHER" id="PTHR11557">
    <property type="entry name" value="PORPHOBILINOGEN DEAMINASE"/>
    <property type="match status" value="1"/>
</dbReference>
<comment type="catalytic activity">
    <reaction evidence="7 8">
        <text>4 porphobilinogen + H2O = hydroxymethylbilane + 4 NH4(+)</text>
        <dbReference type="Rhea" id="RHEA:13185"/>
        <dbReference type="ChEBI" id="CHEBI:15377"/>
        <dbReference type="ChEBI" id="CHEBI:28938"/>
        <dbReference type="ChEBI" id="CHEBI:57845"/>
        <dbReference type="ChEBI" id="CHEBI:58126"/>
        <dbReference type="EC" id="2.5.1.61"/>
    </reaction>
</comment>
<sequence length="366" mass="37993">MTVVQEDENVTADGTRAPWRIGTRGSLLALTQAGTVRDALVAAGHPAELVVVKTPGDLSSDPVQKIGVGVFTSALRDELLAGAIDIAVHSYKDLPTAPDERFTIAAIPPREDPRDALVARDGMVLGELPAGSRIGTSAPRRAAQLRALGLGLEILPLRGNLDTRLRKVSEGELDAVVVARAGLARIERLDAVTEALEPVQMLPAPAQGALAVECRSDDPDLVEILARLDDAATRAAVLAERTLLAELEAGCTAPIGALAEVVESLDDDGRVVDELSLRACAAAHDGSEVLRASVVGAPADAAELGRALARELLDLGARDLLSAPGEDAEDARAEGSPSGAEPPSQEPRPGAADGRISNPSPMENNR</sequence>
<evidence type="ECO:0000256" key="3">
    <source>
        <dbReference type="ARBA" id="ARBA00005638"/>
    </source>
</evidence>
<dbReference type="PANTHER" id="PTHR11557:SF0">
    <property type="entry name" value="PORPHOBILINOGEN DEAMINASE"/>
    <property type="match status" value="1"/>
</dbReference>
<dbReference type="Proteomes" id="UP000252586">
    <property type="component" value="Unassembled WGS sequence"/>
</dbReference>
<evidence type="ECO:0000256" key="2">
    <source>
        <dbReference type="ARBA" id="ARBA00004735"/>
    </source>
</evidence>
<dbReference type="Pfam" id="PF03900">
    <property type="entry name" value="Porphobil_deamC"/>
    <property type="match status" value="1"/>
</dbReference>
<dbReference type="RefSeq" id="WP_067506050.1">
    <property type="nucleotide sequence ID" value="NZ_CP107943.1"/>
</dbReference>
<dbReference type="Gene3D" id="3.30.160.40">
    <property type="entry name" value="Porphobilinogen deaminase, C-terminal domain"/>
    <property type="match status" value="1"/>
</dbReference>
<reference evidence="12 13" key="1">
    <citation type="submission" date="2018-06" db="EMBL/GenBank/DDBJ databases">
        <title>Genomic Encyclopedia of Type Strains, Phase IV (KMG-IV): sequencing the most valuable type-strain genomes for metagenomic binning, comparative biology and taxonomic classification.</title>
        <authorList>
            <person name="Goeker M."/>
        </authorList>
    </citation>
    <scope>NUCLEOTIDE SEQUENCE [LARGE SCALE GENOMIC DNA]</scope>
    <source>
        <strain evidence="12 13">DSM 44599</strain>
    </source>
</reference>
<evidence type="ECO:0000256" key="6">
    <source>
        <dbReference type="ARBA" id="ARBA00023244"/>
    </source>
</evidence>
<dbReference type="GO" id="GO:0004418">
    <property type="term" value="F:hydroxymethylbilane synthase activity"/>
    <property type="evidence" value="ECO:0007669"/>
    <property type="project" value="UniProtKB-UniRule"/>
</dbReference>
<dbReference type="HAMAP" id="MF_00260">
    <property type="entry name" value="Porphobil_deam"/>
    <property type="match status" value="1"/>
</dbReference>
<evidence type="ECO:0000256" key="8">
    <source>
        <dbReference type="HAMAP-Rule" id="MF_00260"/>
    </source>
</evidence>
<feature type="domain" description="Porphobilinogen deaminase C-terminal" evidence="11">
    <location>
        <begin position="236"/>
        <end position="313"/>
    </location>
</feature>
<keyword evidence="5 8" id="KW-0808">Transferase</keyword>
<comment type="caution">
    <text evidence="12">The sequence shown here is derived from an EMBL/GenBank/DDBJ whole genome shotgun (WGS) entry which is preliminary data.</text>
</comment>
<protein>
    <recommendedName>
        <fullName evidence="8">Porphobilinogen deaminase</fullName>
        <shortName evidence="8">PBG</shortName>
        <ecNumber evidence="8">2.5.1.61</ecNumber>
    </recommendedName>
    <alternativeName>
        <fullName evidence="8">Hydroxymethylbilane synthase</fullName>
        <shortName evidence="8">HMBS</shortName>
    </alternativeName>
    <alternativeName>
        <fullName evidence="8">Pre-uroporphyrinogen synthase</fullName>
    </alternativeName>
</protein>
<evidence type="ECO:0000259" key="11">
    <source>
        <dbReference type="Pfam" id="PF03900"/>
    </source>
</evidence>
<dbReference type="GO" id="GO:0005737">
    <property type="term" value="C:cytoplasm"/>
    <property type="evidence" value="ECO:0007669"/>
    <property type="project" value="UniProtKB-UniRule"/>
</dbReference>
<dbReference type="FunFam" id="3.40.190.10:FF:000005">
    <property type="entry name" value="Porphobilinogen deaminase"/>
    <property type="match status" value="1"/>
</dbReference>
<proteinExistence type="inferred from homology"/>
<dbReference type="InterPro" id="IPR022418">
    <property type="entry name" value="Porphobilinogen_deaminase_C"/>
</dbReference>
<comment type="miscellaneous">
    <text evidence="8">The porphobilinogen subunits are added to the dipyrromethane group.</text>
</comment>
<dbReference type="PIRSF" id="PIRSF001438">
    <property type="entry name" value="4pyrrol_synth_OHMeBilane_synth"/>
    <property type="match status" value="1"/>
</dbReference>
<name>A0A366DND7_9NOCA</name>
<comment type="subunit">
    <text evidence="4 8">Monomer.</text>
</comment>
<dbReference type="EMBL" id="QNRE01000005">
    <property type="protein sequence ID" value="RBO90738.1"/>
    <property type="molecule type" value="Genomic_DNA"/>
</dbReference>
<evidence type="ECO:0000256" key="9">
    <source>
        <dbReference type="SAM" id="MobiDB-lite"/>
    </source>
</evidence>
<feature type="modified residue" description="S-(dipyrrolylmethanemethyl)cysteine" evidence="8">
    <location>
        <position position="251"/>
    </location>
</feature>
<organism evidence="12 13">
    <name type="scientific">Nocardia puris</name>
    <dbReference type="NCBI Taxonomy" id="208602"/>
    <lineage>
        <taxon>Bacteria</taxon>
        <taxon>Bacillati</taxon>
        <taxon>Actinomycetota</taxon>
        <taxon>Actinomycetes</taxon>
        <taxon>Mycobacteriales</taxon>
        <taxon>Nocardiaceae</taxon>
        <taxon>Nocardia</taxon>
    </lineage>
</organism>
<comment type="cofactor">
    <cofactor evidence="8">
        <name>dipyrromethane</name>
        <dbReference type="ChEBI" id="CHEBI:60342"/>
    </cofactor>
    <text evidence="8">Binds 1 dipyrromethane group covalently.</text>
</comment>
<evidence type="ECO:0000256" key="7">
    <source>
        <dbReference type="ARBA" id="ARBA00048169"/>
    </source>
</evidence>
<evidence type="ECO:0000256" key="5">
    <source>
        <dbReference type="ARBA" id="ARBA00022679"/>
    </source>
</evidence>
<evidence type="ECO:0000256" key="1">
    <source>
        <dbReference type="ARBA" id="ARBA00002869"/>
    </source>
</evidence>
<dbReference type="EC" id="2.5.1.61" evidence="8"/>
<evidence type="ECO:0000313" key="12">
    <source>
        <dbReference type="EMBL" id="RBO90738.1"/>
    </source>
</evidence>
<keyword evidence="6 8" id="KW-0627">Porphyrin biosynthesis</keyword>
<keyword evidence="13" id="KW-1185">Reference proteome</keyword>
<comment type="similarity">
    <text evidence="3 8">Belongs to the HMBS family.</text>
</comment>
<dbReference type="NCBIfam" id="TIGR00212">
    <property type="entry name" value="hemC"/>
    <property type="match status" value="1"/>
</dbReference>
<dbReference type="OrthoDB" id="9810298at2"/>
<dbReference type="GO" id="GO:0006782">
    <property type="term" value="P:protoporphyrinogen IX biosynthetic process"/>
    <property type="evidence" value="ECO:0007669"/>
    <property type="project" value="UniProtKB-UniRule"/>
</dbReference>
<comment type="pathway">
    <text evidence="2">Porphyrin-containing compound metabolism; protoporphyrin-IX biosynthesis; coproporphyrinogen-III from 5-aminolevulinate: step 2/4.</text>
</comment>
<gene>
    <name evidence="8" type="primary">hemC</name>
    <name evidence="12" type="ORF">DFR74_105140</name>
</gene>
<dbReference type="PRINTS" id="PR00151">
    <property type="entry name" value="PORPHBDMNASE"/>
</dbReference>
<dbReference type="FunFam" id="3.30.160.40:FF:000001">
    <property type="entry name" value="Porphobilinogen deaminase"/>
    <property type="match status" value="1"/>
</dbReference>